<dbReference type="InterPro" id="IPR015500">
    <property type="entry name" value="Peptidase_S8_subtilisin-rel"/>
</dbReference>
<evidence type="ECO:0000256" key="7">
    <source>
        <dbReference type="SAM" id="Phobius"/>
    </source>
</evidence>
<dbReference type="PROSITE" id="PS00137">
    <property type="entry name" value="SUBTILASE_HIS"/>
    <property type="match status" value="1"/>
</dbReference>
<dbReference type="SUPFAM" id="SSF52743">
    <property type="entry name" value="Subtilisin-like"/>
    <property type="match status" value="1"/>
</dbReference>
<feature type="transmembrane region" description="Helical" evidence="7">
    <location>
        <begin position="21"/>
        <end position="40"/>
    </location>
</feature>
<dbReference type="InterPro" id="IPR023827">
    <property type="entry name" value="Peptidase_S8_Asp-AS"/>
</dbReference>
<keyword evidence="3 5" id="KW-0378">Hydrolase</keyword>
<feature type="active site" description="Charge relay system" evidence="5">
    <location>
        <position position="442"/>
    </location>
</feature>
<keyword evidence="7" id="KW-1133">Transmembrane helix</keyword>
<feature type="active site" description="Charge relay system" evidence="5">
    <location>
        <position position="240"/>
    </location>
</feature>
<dbReference type="PANTHER" id="PTHR43806">
    <property type="entry name" value="PEPTIDASE S8"/>
    <property type="match status" value="1"/>
</dbReference>
<evidence type="ECO:0000256" key="1">
    <source>
        <dbReference type="ARBA" id="ARBA00011073"/>
    </source>
</evidence>
<evidence type="ECO:0000313" key="10">
    <source>
        <dbReference type="Proteomes" id="UP000318416"/>
    </source>
</evidence>
<dbReference type="InterPro" id="IPR022398">
    <property type="entry name" value="Peptidase_S8_His-AS"/>
</dbReference>
<dbReference type="EMBL" id="VIVR01000001">
    <property type="protein sequence ID" value="TWE19838.1"/>
    <property type="molecule type" value="Genomic_DNA"/>
</dbReference>
<keyword evidence="10" id="KW-1185">Reference proteome</keyword>
<name>A0A561EW42_9ACTN</name>
<feature type="region of interest" description="Disordered" evidence="6">
    <location>
        <begin position="109"/>
        <end position="148"/>
    </location>
</feature>
<dbReference type="OrthoDB" id="9813435at2"/>
<keyword evidence="2 5" id="KW-0645">Protease</keyword>
<dbReference type="PRINTS" id="PR00723">
    <property type="entry name" value="SUBTILISIN"/>
</dbReference>
<dbReference type="Gene3D" id="3.40.50.200">
    <property type="entry name" value="Peptidase S8/S53 domain"/>
    <property type="match status" value="1"/>
</dbReference>
<evidence type="ECO:0000256" key="4">
    <source>
        <dbReference type="ARBA" id="ARBA00022825"/>
    </source>
</evidence>
<dbReference type="RefSeq" id="WP_145793884.1">
    <property type="nucleotide sequence ID" value="NZ_BAAABR010000003.1"/>
</dbReference>
<dbReference type="Pfam" id="PF00082">
    <property type="entry name" value="Peptidase_S8"/>
    <property type="match status" value="1"/>
</dbReference>
<keyword evidence="4 5" id="KW-0720">Serine protease</keyword>
<feature type="region of interest" description="Disordered" evidence="6">
    <location>
        <begin position="343"/>
        <end position="371"/>
    </location>
</feature>
<keyword evidence="7" id="KW-0472">Membrane</keyword>
<dbReference type="PROSITE" id="PS00136">
    <property type="entry name" value="SUBTILASE_ASP"/>
    <property type="match status" value="1"/>
</dbReference>
<keyword evidence="7" id="KW-0812">Transmembrane</keyword>
<evidence type="ECO:0000259" key="8">
    <source>
        <dbReference type="Pfam" id="PF00082"/>
    </source>
</evidence>
<accession>A0A561EW42</accession>
<proteinExistence type="inferred from homology"/>
<dbReference type="GO" id="GO:0006508">
    <property type="term" value="P:proteolysis"/>
    <property type="evidence" value="ECO:0007669"/>
    <property type="project" value="UniProtKB-KW"/>
</dbReference>
<dbReference type="InterPro" id="IPR000209">
    <property type="entry name" value="Peptidase_S8/S53_dom"/>
</dbReference>
<gene>
    <name evidence="9" type="ORF">FB465_4975</name>
</gene>
<evidence type="ECO:0000256" key="6">
    <source>
        <dbReference type="SAM" id="MobiDB-lite"/>
    </source>
</evidence>
<evidence type="ECO:0000256" key="2">
    <source>
        <dbReference type="ARBA" id="ARBA00022670"/>
    </source>
</evidence>
<dbReference type="InterPro" id="IPR036852">
    <property type="entry name" value="Peptidase_S8/S53_dom_sf"/>
</dbReference>
<dbReference type="Proteomes" id="UP000318416">
    <property type="component" value="Unassembled WGS sequence"/>
</dbReference>
<sequence>MERVGLANCSSGKHRNGPVRVLFVMLVIALLLGGAVPYVAGPGRSYLSYLVLAERQDAQGSALAAGQARTAGGRVLQEYPQIGAVLVYATGSFADRLRGRPGIAAVGATRTAGVPSPPGPLVGAGDFGRGSGSADARDESEATLPDPGESADWNLAMIGATATPAASAVLLHTPAADRPVPTAQALRGVLVAVLDSGVDDTHPDLRSAVDPRASASCADGRPDARYGAWRPDQGVSESGHGTHVAGIVGAARDGKGVTGVAPGVRIAAVRLLGPLGQYYTENIVCGMLWAADHGAKAINDSYFADPWKYNCPEDRDQAALITAVGRAVAYAQRQGAVVVASAGNDGQDLGASRTDRRSPNDRHSGPPQTRLLGTECIRLPGELPGVLTVGAVDRSGMPTAYSNFGRGRISLAAPGGDPDGGAQGAVVSDWPGGQYAALAGTSMAAAHVTGAVAVVAATHPDWGPDRLTALLAETAAANCPFGSGSCVERQYFGAGVLALPRG</sequence>
<evidence type="ECO:0000256" key="3">
    <source>
        <dbReference type="ARBA" id="ARBA00022801"/>
    </source>
</evidence>
<feature type="active site" description="Charge relay system" evidence="5">
    <location>
        <position position="195"/>
    </location>
</feature>
<dbReference type="InterPro" id="IPR050131">
    <property type="entry name" value="Peptidase_S8_subtilisin-like"/>
</dbReference>
<feature type="compositionally biased region" description="Basic and acidic residues" evidence="6">
    <location>
        <begin position="353"/>
        <end position="364"/>
    </location>
</feature>
<comment type="caution">
    <text evidence="9">The sequence shown here is derived from an EMBL/GenBank/DDBJ whole genome shotgun (WGS) entry which is preliminary data.</text>
</comment>
<dbReference type="PROSITE" id="PS51892">
    <property type="entry name" value="SUBTILASE"/>
    <property type="match status" value="1"/>
</dbReference>
<dbReference type="GO" id="GO:0004252">
    <property type="term" value="F:serine-type endopeptidase activity"/>
    <property type="evidence" value="ECO:0007669"/>
    <property type="project" value="UniProtKB-UniRule"/>
</dbReference>
<dbReference type="PANTHER" id="PTHR43806:SF11">
    <property type="entry name" value="CEREVISIN-RELATED"/>
    <property type="match status" value="1"/>
</dbReference>
<organism evidence="9 10">
    <name type="scientific">Kitasatospora atroaurantiaca</name>
    <dbReference type="NCBI Taxonomy" id="285545"/>
    <lineage>
        <taxon>Bacteria</taxon>
        <taxon>Bacillati</taxon>
        <taxon>Actinomycetota</taxon>
        <taxon>Actinomycetes</taxon>
        <taxon>Kitasatosporales</taxon>
        <taxon>Streptomycetaceae</taxon>
        <taxon>Kitasatospora</taxon>
    </lineage>
</organism>
<reference evidence="9 10" key="1">
    <citation type="submission" date="2019-06" db="EMBL/GenBank/DDBJ databases">
        <title>Sequencing the genomes of 1000 actinobacteria strains.</title>
        <authorList>
            <person name="Klenk H.-P."/>
        </authorList>
    </citation>
    <scope>NUCLEOTIDE SEQUENCE [LARGE SCALE GENOMIC DNA]</scope>
    <source>
        <strain evidence="9 10">DSM 41649</strain>
    </source>
</reference>
<comment type="similarity">
    <text evidence="1 5">Belongs to the peptidase S8 family.</text>
</comment>
<evidence type="ECO:0000256" key="5">
    <source>
        <dbReference type="PROSITE-ProRule" id="PRU01240"/>
    </source>
</evidence>
<feature type="domain" description="Peptidase S8/S53" evidence="8">
    <location>
        <begin position="187"/>
        <end position="478"/>
    </location>
</feature>
<evidence type="ECO:0000313" key="9">
    <source>
        <dbReference type="EMBL" id="TWE19838.1"/>
    </source>
</evidence>
<protein>
    <submittedName>
        <fullName evidence="9">Subtilase family protein</fullName>
    </submittedName>
</protein>
<dbReference type="AlphaFoldDB" id="A0A561EW42"/>